<reference evidence="1 2" key="1">
    <citation type="journal article" date="2012" name="PLoS ONE">
        <title>The genome characteristics and predicted function of methyl-group oxidation pathway in the obligate aceticlastic methanogens, Methanosaeta spp.</title>
        <authorList>
            <person name="Zhu J."/>
            <person name="Zheng H."/>
            <person name="Ai G."/>
            <person name="Zhang G."/>
            <person name="Liu D."/>
            <person name="Liu X."/>
            <person name="Dong X."/>
        </authorList>
    </citation>
    <scope>NUCLEOTIDE SEQUENCE [LARGE SCALE GENOMIC DNA]</scope>
    <source>
        <strain evidence="1 2">6Ac</strain>
    </source>
</reference>
<proteinExistence type="predicted"/>
<keyword evidence="2" id="KW-1185">Reference proteome</keyword>
<dbReference type="RefSeq" id="WP_014587206.1">
    <property type="nucleotide sequence ID" value="NC_017527.1"/>
</dbReference>
<dbReference type="GeneID" id="12510834"/>
<evidence type="ECO:0000313" key="1">
    <source>
        <dbReference type="EMBL" id="AET65025.1"/>
    </source>
</evidence>
<dbReference type="KEGG" id="mhi:Mhar_1665"/>
<evidence type="ECO:0000313" key="2">
    <source>
        <dbReference type="Proteomes" id="UP000005877"/>
    </source>
</evidence>
<organism evidence="1 2">
    <name type="scientific">Methanothrix harundinacea (strain 6Ac)</name>
    <name type="common">Methanosaeta harundinacea</name>
    <dbReference type="NCBI Taxonomy" id="1110509"/>
    <lineage>
        <taxon>Archaea</taxon>
        <taxon>Methanobacteriati</taxon>
        <taxon>Methanobacteriota</taxon>
        <taxon>Stenosarchaea group</taxon>
        <taxon>Methanomicrobia</taxon>
        <taxon>Methanotrichales</taxon>
        <taxon>Methanotrichaceae</taxon>
        <taxon>Methanothrix</taxon>
    </lineage>
</organism>
<dbReference type="PATRIC" id="fig|1110509.7.peg.1851"/>
<dbReference type="STRING" id="1110509.Mhar_1665"/>
<sequence>MARNGVVLAVVALIIGAYALLHGDGGIDGTFGADGTGGVPDPYYLELKAADVQNPDDVIRYSSSIRGYTAGLDVFERAAFYEWYLKSTGFDVSFAYSEDFRGRGADHLWLLVKNKKGEVIEVDPSFTAVGGPSMVPLSPEYTRYDREFEGIFEAEEALGLERLAWWRDEAAQEVLNDNIILAEKERAQRMAEG</sequence>
<gene>
    <name evidence="1" type="ordered locus">Mhar_1665</name>
</gene>
<accession>G7WPZ4</accession>
<protein>
    <submittedName>
        <fullName evidence="1">Uncharacterized protein</fullName>
    </submittedName>
</protein>
<dbReference type="AlphaFoldDB" id="G7WPZ4"/>
<dbReference type="HOGENOM" id="CLU_1405981_0_0_2"/>
<dbReference type="Proteomes" id="UP000005877">
    <property type="component" value="Chromosome"/>
</dbReference>
<name>G7WPZ4_METH6</name>
<dbReference type="EMBL" id="CP003117">
    <property type="protein sequence ID" value="AET65025.1"/>
    <property type="molecule type" value="Genomic_DNA"/>
</dbReference>